<dbReference type="InterPro" id="IPR036812">
    <property type="entry name" value="NAD(P)_OxRdtase_dom_sf"/>
</dbReference>
<gene>
    <name evidence="3" type="ORF">DCF15_20985</name>
</gene>
<keyword evidence="1" id="KW-0560">Oxidoreductase</keyword>
<dbReference type="CDD" id="cd19093">
    <property type="entry name" value="AKR_AtPLR-like"/>
    <property type="match status" value="1"/>
</dbReference>
<dbReference type="PROSITE" id="PS00062">
    <property type="entry name" value="ALDOKETO_REDUCTASE_2"/>
    <property type="match status" value="1"/>
</dbReference>
<dbReference type="GO" id="GO:0016491">
    <property type="term" value="F:oxidoreductase activity"/>
    <property type="evidence" value="ECO:0007669"/>
    <property type="project" value="UniProtKB-KW"/>
</dbReference>
<sequence>MQTITIGLNGPQIPALGLGTWAWGDSLFWQYGEAYGVDDVRAAFEKSLTAGVNFLDTAEVYGLGKSEEIIGDLMRSDPRPVVVATKYMPLPWRFSAQSVADALTASLKRLKLPSVALYQVHWPFDFFMSQKTLMNALADEVDQGRIQTIGVSNYSAKQMREAHSYLAARGIPLAVNQVQYSLLHRHIEANGVLEAAQNLEVTILAYSPLAQGLLTGKYTVGSDLQPTGARRIDPKFSKKGLQKIEPVLAALNAIGTTYEKTPVQVALNWLIGKGGVVPIPGAKNAKQAEQNAGALGWEMSEGDRAQLDNVSAPWLK</sequence>
<comment type="caution">
    <text evidence="3">The sequence shown here is derived from an EMBL/GenBank/DDBJ whole genome shotgun (WGS) entry which is preliminary data.</text>
</comment>
<dbReference type="PRINTS" id="PR00069">
    <property type="entry name" value="ALDKETRDTASE"/>
</dbReference>
<dbReference type="InterPro" id="IPR020471">
    <property type="entry name" value="AKR"/>
</dbReference>
<reference evidence="3 4" key="2">
    <citation type="submission" date="2018-06" db="EMBL/GenBank/DDBJ databases">
        <title>Metagenomic assembly of (sub)arctic Cyanobacteria and their associated microbiome from non-axenic cultures.</title>
        <authorList>
            <person name="Baurain D."/>
        </authorList>
    </citation>
    <scope>NUCLEOTIDE SEQUENCE [LARGE SCALE GENOMIC DNA]</scope>
    <source>
        <strain evidence="3">ULC027bin1</strain>
    </source>
</reference>
<reference evidence="4" key="1">
    <citation type="submission" date="2018-04" db="EMBL/GenBank/DDBJ databases">
        <authorList>
            <person name="Cornet L."/>
        </authorList>
    </citation>
    <scope>NUCLEOTIDE SEQUENCE [LARGE SCALE GENOMIC DNA]</scope>
</reference>
<dbReference type="SUPFAM" id="SSF51430">
    <property type="entry name" value="NAD(P)-linked oxidoreductase"/>
    <property type="match status" value="1"/>
</dbReference>
<dbReference type="PANTHER" id="PTHR43625">
    <property type="entry name" value="AFLATOXIN B1 ALDEHYDE REDUCTASE"/>
    <property type="match status" value="1"/>
</dbReference>
<dbReference type="AlphaFoldDB" id="A0A2W4WM52"/>
<dbReference type="GO" id="GO:0005737">
    <property type="term" value="C:cytoplasm"/>
    <property type="evidence" value="ECO:0007669"/>
    <property type="project" value="TreeGrafter"/>
</dbReference>
<dbReference type="InterPro" id="IPR050791">
    <property type="entry name" value="Aldo-Keto_reductase"/>
</dbReference>
<organism evidence="3 4">
    <name type="scientific">Phormidesmis priestleyi</name>
    <dbReference type="NCBI Taxonomy" id="268141"/>
    <lineage>
        <taxon>Bacteria</taxon>
        <taxon>Bacillati</taxon>
        <taxon>Cyanobacteriota</taxon>
        <taxon>Cyanophyceae</taxon>
        <taxon>Leptolyngbyales</taxon>
        <taxon>Leptolyngbyaceae</taxon>
        <taxon>Phormidesmis</taxon>
    </lineage>
</organism>
<accession>A0A2W4WM52</accession>
<dbReference type="EMBL" id="QBMP01000333">
    <property type="protein sequence ID" value="PZO45976.1"/>
    <property type="molecule type" value="Genomic_DNA"/>
</dbReference>
<dbReference type="InterPro" id="IPR023210">
    <property type="entry name" value="NADP_OxRdtase_dom"/>
</dbReference>
<evidence type="ECO:0000313" key="4">
    <source>
        <dbReference type="Proteomes" id="UP000249794"/>
    </source>
</evidence>
<dbReference type="Gene3D" id="3.20.20.100">
    <property type="entry name" value="NADP-dependent oxidoreductase domain"/>
    <property type="match status" value="1"/>
</dbReference>
<proteinExistence type="predicted"/>
<dbReference type="Proteomes" id="UP000249794">
    <property type="component" value="Unassembled WGS sequence"/>
</dbReference>
<evidence type="ECO:0000259" key="2">
    <source>
        <dbReference type="Pfam" id="PF00248"/>
    </source>
</evidence>
<name>A0A2W4WM52_9CYAN</name>
<dbReference type="Pfam" id="PF00248">
    <property type="entry name" value="Aldo_ket_red"/>
    <property type="match status" value="1"/>
</dbReference>
<protein>
    <submittedName>
        <fullName evidence="3">2,5-didehydrogluconate reductase</fullName>
    </submittedName>
</protein>
<evidence type="ECO:0000256" key="1">
    <source>
        <dbReference type="ARBA" id="ARBA00023002"/>
    </source>
</evidence>
<evidence type="ECO:0000313" key="3">
    <source>
        <dbReference type="EMBL" id="PZO45976.1"/>
    </source>
</evidence>
<feature type="domain" description="NADP-dependent oxidoreductase" evidence="2">
    <location>
        <begin position="16"/>
        <end position="310"/>
    </location>
</feature>
<dbReference type="PANTHER" id="PTHR43625:SF88">
    <property type="entry name" value="OS07G0143000 PROTEIN"/>
    <property type="match status" value="1"/>
</dbReference>
<dbReference type="InterPro" id="IPR018170">
    <property type="entry name" value="Aldo/ket_reductase_CS"/>
</dbReference>